<dbReference type="CDD" id="cd18026">
    <property type="entry name" value="DEXHc_POLQ-like"/>
    <property type="match status" value="1"/>
</dbReference>
<keyword evidence="4" id="KW-0378">Hydrolase</keyword>
<dbReference type="InterPro" id="IPR046931">
    <property type="entry name" value="HTH_61"/>
</dbReference>
<dbReference type="Pfam" id="PF20470">
    <property type="entry name" value="HTH_61"/>
    <property type="match status" value="1"/>
</dbReference>
<dbReference type="GO" id="GO:0016787">
    <property type="term" value="F:hydrolase activity"/>
    <property type="evidence" value="ECO:0007669"/>
    <property type="project" value="UniProtKB-KW"/>
</dbReference>
<evidence type="ECO:0000256" key="5">
    <source>
        <dbReference type="ARBA" id="ARBA00022806"/>
    </source>
</evidence>
<comment type="subcellular location">
    <subcellularLocation>
        <location evidence="1">Nucleus</location>
    </subcellularLocation>
</comment>
<evidence type="ECO:0000256" key="10">
    <source>
        <dbReference type="SAM" id="MobiDB-lite"/>
    </source>
</evidence>
<feature type="domain" description="Helicase ATP-binding" evidence="11">
    <location>
        <begin position="227"/>
        <end position="400"/>
    </location>
</feature>
<evidence type="ECO:0000256" key="3">
    <source>
        <dbReference type="ARBA" id="ARBA00022763"/>
    </source>
</evidence>
<proteinExistence type="predicted"/>
<feature type="region of interest" description="Disordered" evidence="10">
    <location>
        <begin position="103"/>
        <end position="124"/>
    </location>
</feature>
<reference evidence="13" key="1">
    <citation type="submission" date="2015-09" db="EMBL/GenBank/DDBJ databases">
        <title>Scylla olivacea transcriptome.</title>
        <authorList>
            <person name="Ikhwanuddin M."/>
        </authorList>
    </citation>
    <scope>NUCLEOTIDE SEQUENCE</scope>
</reference>
<evidence type="ECO:0000256" key="9">
    <source>
        <dbReference type="ARBA" id="ARBA00048988"/>
    </source>
</evidence>
<dbReference type="Pfam" id="PF00270">
    <property type="entry name" value="DEAD"/>
    <property type="match status" value="1"/>
</dbReference>
<keyword evidence="3" id="KW-0227">DNA damage</keyword>
<accession>A0A0P4WCU4</accession>
<evidence type="ECO:0000256" key="4">
    <source>
        <dbReference type="ARBA" id="ARBA00022801"/>
    </source>
</evidence>
<keyword evidence="5" id="KW-0347">Helicase</keyword>
<keyword evidence="7" id="KW-0234">DNA repair</keyword>
<keyword evidence="2" id="KW-0547">Nucleotide-binding</keyword>
<evidence type="ECO:0000259" key="11">
    <source>
        <dbReference type="PROSITE" id="PS51192"/>
    </source>
</evidence>
<dbReference type="GO" id="GO:0003676">
    <property type="term" value="F:nucleic acid binding"/>
    <property type="evidence" value="ECO:0007669"/>
    <property type="project" value="InterPro"/>
</dbReference>
<dbReference type="InterPro" id="IPR011545">
    <property type="entry name" value="DEAD/DEAH_box_helicase_dom"/>
</dbReference>
<evidence type="ECO:0000256" key="8">
    <source>
        <dbReference type="ARBA" id="ARBA00023242"/>
    </source>
</evidence>
<evidence type="ECO:0000259" key="12">
    <source>
        <dbReference type="PROSITE" id="PS51194"/>
    </source>
</evidence>
<evidence type="ECO:0008006" key="14">
    <source>
        <dbReference type="Google" id="ProtNLM"/>
    </source>
</evidence>
<dbReference type="SMART" id="SM00490">
    <property type="entry name" value="HELICc"/>
    <property type="match status" value="1"/>
</dbReference>
<dbReference type="InterPro" id="IPR001650">
    <property type="entry name" value="Helicase_C-like"/>
</dbReference>
<sequence length="723" mass="79954">MNGTGKRVSEGLCSPSVDRVNKWEGVQGNEENCSPFLTSSPLLCRKVKKIRKFRLTPEKPMKQEQSISSGKCAVNDSKNESSLLIKDDSFINHMNFEKLDQLSATDDQSSIAPAPPLSPELFEEPSPIKTYESQGSILPTQASLSSTLSSQPLVTRIQRNFRREGEQFKCEVERRKEEMVAALEECACSSNQAFNLGPFFGLSSHVLELLKIHRGITKLYEWQEDCIIKGGTGFNLLISMPTSGGKTLVAEVLIWQQLLLKNHNALFILPYVALVQEKVRDLAPFGVELDFLVEEYASSRGSYPPIKHKKKRIVYVATIEKASGLVNSLLSEDRIKELGLVVVDEVHMVGETGGRGATLENLLTILRYAAPSVQMVGMSATVGNVNELAKFLGAETYENNFRPVHLIEYVMMEQQLCEVNKKAKTETDLFIKNRTCTFNSRDHIGVLVEEMVPEHSCLVFCPTKLWSENEALNICKVLPKKLKQVAYQKKKALLSALQEEGGQSVCPILRKTIPYGIAYHHSGLTDAERHLLEEAYLQGTICIICCTSTLAAGINLPARRVIIRSPYTGRVFLTQAKYKQMVGRAGRAGLSSAGESFLIIEKQNLNQVGKMLLSSVDKCVSTLAEDEYHGLATLLFSSVGLGVAVSLPELKALASCSLLALQALNLNVDVSAMVVDIVEKLRDMELVCIKQEIDEISPAQSLTEDSKLNLSKKIIRGIHTTSL</sequence>
<dbReference type="GO" id="GO:0043138">
    <property type="term" value="F:3'-5' DNA helicase activity"/>
    <property type="evidence" value="ECO:0007669"/>
    <property type="project" value="UniProtKB-EC"/>
</dbReference>
<dbReference type="GO" id="GO:0006302">
    <property type="term" value="P:double-strand break repair"/>
    <property type="evidence" value="ECO:0007669"/>
    <property type="project" value="UniProtKB-ARBA"/>
</dbReference>
<dbReference type="PANTHER" id="PTHR47961">
    <property type="entry name" value="DNA POLYMERASE THETA, PUTATIVE (AFU_ORTHOLOGUE AFUA_1G05260)-RELATED"/>
    <property type="match status" value="1"/>
</dbReference>
<dbReference type="PANTHER" id="PTHR47961:SF12">
    <property type="entry name" value="HELICASE POLQ-LIKE"/>
    <property type="match status" value="1"/>
</dbReference>
<feature type="domain" description="Helicase C-terminal" evidence="12">
    <location>
        <begin position="439"/>
        <end position="627"/>
    </location>
</feature>
<dbReference type="InterPro" id="IPR050474">
    <property type="entry name" value="Hel308_SKI2-like"/>
</dbReference>
<dbReference type="FunFam" id="3.40.50.300:FF:000813">
    <property type="entry name" value="helicase POLQ-like isoform X1"/>
    <property type="match status" value="1"/>
</dbReference>
<evidence type="ECO:0000256" key="2">
    <source>
        <dbReference type="ARBA" id="ARBA00022741"/>
    </source>
</evidence>
<dbReference type="CDD" id="cd18795">
    <property type="entry name" value="SF2_C_Ski2"/>
    <property type="match status" value="1"/>
</dbReference>
<name>A0A0P4WCU4_SCYOL</name>
<dbReference type="PROSITE" id="PS51194">
    <property type="entry name" value="HELICASE_CTER"/>
    <property type="match status" value="1"/>
</dbReference>
<dbReference type="AlphaFoldDB" id="A0A0P4WCU4"/>
<dbReference type="GO" id="GO:0005524">
    <property type="term" value="F:ATP binding"/>
    <property type="evidence" value="ECO:0007669"/>
    <property type="project" value="UniProtKB-KW"/>
</dbReference>
<dbReference type="SMART" id="SM00487">
    <property type="entry name" value="DEXDc"/>
    <property type="match status" value="1"/>
</dbReference>
<dbReference type="GO" id="GO:0005634">
    <property type="term" value="C:nucleus"/>
    <property type="evidence" value="ECO:0007669"/>
    <property type="project" value="UniProtKB-SubCell"/>
</dbReference>
<dbReference type="SUPFAM" id="SSF52540">
    <property type="entry name" value="P-loop containing nucleoside triphosphate hydrolases"/>
    <property type="match status" value="1"/>
</dbReference>
<evidence type="ECO:0000313" key="13">
    <source>
        <dbReference type="EMBL" id="JAI66522.1"/>
    </source>
</evidence>
<dbReference type="Gene3D" id="3.40.50.300">
    <property type="entry name" value="P-loop containing nucleotide triphosphate hydrolases"/>
    <property type="match status" value="2"/>
</dbReference>
<dbReference type="PROSITE" id="PS51192">
    <property type="entry name" value="HELICASE_ATP_BIND_1"/>
    <property type="match status" value="1"/>
</dbReference>
<dbReference type="EMBL" id="GDRN01049722">
    <property type="protein sequence ID" value="JAI66522.1"/>
    <property type="molecule type" value="Transcribed_RNA"/>
</dbReference>
<evidence type="ECO:0000256" key="1">
    <source>
        <dbReference type="ARBA" id="ARBA00004123"/>
    </source>
</evidence>
<comment type="catalytic activity">
    <reaction evidence="9">
        <text>ATP + H2O = ADP + phosphate + H(+)</text>
        <dbReference type="Rhea" id="RHEA:13065"/>
        <dbReference type="ChEBI" id="CHEBI:15377"/>
        <dbReference type="ChEBI" id="CHEBI:15378"/>
        <dbReference type="ChEBI" id="CHEBI:30616"/>
        <dbReference type="ChEBI" id="CHEBI:43474"/>
        <dbReference type="ChEBI" id="CHEBI:456216"/>
        <dbReference type="EC" id="5.6.2.4"/>
    </reaction>
</comment>
<organism evidence="13">
    <name type="scientific">Scylla olivacea</name>
    <name type="common">Orange mud crab</name>
    <name type="synonym">Cancer olivacea</name>
    <dbReference type="NCBI Taxonomy" id="85551"/>
    <lineage>
        <taxon>Eukaryota</taxon>
        <taxon>Metazoa</taxon>
        <taxon>Ecdysozoa</taxon>
        <taxon>Arthropoda</taxon>
        <taxon>Crustacea</taxon>
        <taxon>Multicrustacea</taxon>
        <taxon>Malacostraca</taxon>
        <taxon>Eumalacostraca</taxon>
        <taxon>Eucarida</taxon>
        <taxon>Decapoda</taxon>
        <taxon>Pleocyemata</taxon>
        <taxon>Brachyura</taxon>
        <taxon>Eubrachyura</taxon>
        <taxon>Portunoidea</taxon>
        <taxon>Portunidae</taxon>
        <taxon>Portuninae</taxon>
        <taxon>Scylla</taxon>
    </lineage>
</organism>
<keyword evidence="6" id="KW-0067">ATP-binding</keyword>
<dbReference type="InterPro" id="IPR027417">
    <property type="entry name" value="P-loop_NTPase"/>
</dbReference>
<dbReference type="Pfam" id="PF00271">
    <property type="entry name" value="Helicase_C"/>
    <property type="match status" value="1"/>
</dbReference>
<dbReference type="InterPro" id="IPR014001">
    <property type="entry name" value="Helicase_ATP-bd"/>
</dbReference>
<protein>
    <recommendedName>
        <fullName evidence="14">Helicase POLQ-like</fullName>
    </recommendedName>
</protein>
<evidence type="ECO:0000256" key="6">
    <source>
        <dbReference type="ARBA" id="ARBA00022840"/>
    </source>
</evidence>
<evidence type="ECO:0000256" key="7">
    <source>
        <dbReference type="ARBA" id="ARBA00023204"/>
    </source>
</evidence>
<keyword evidence="8" id="KW-0539">Nucleus</keyword>